<name>A0ABU8BQ34_9BRAD</name>
<feature type="transmembrane region" description="Helical" evidence="1">
    <location>
        <begin position="52"/>
        <end position="75"/>
    </location>
</feature>
<protein>
    <submittedName>
        <fullName evidence="2">Uncharacterized protein</fullName>
    </submittedName>
</protein>
<dbReference type="RefSeq" id="WP_334489156.1">
    <property type="nucleotide sequence ID" value="NZ_JAZHRV010000001.1"/>
</dbReference>
<keyword evidence="1" id="KW-0472">Membrane</keyword>
<keyword evidence="3" id="KW-1185">Reference proteome</keyword>
<keyword evidence="1" id="KW-0812">Transmembrane</keyword>
<keyword evidence="1" id="KW-1133">Transmembrane helix</keyword>
<organism evidence="2 3">
    <name type="scientific">Bradyrhizobium algeriense</name>
    <dbReference type="NCBI Taxonomy" id="634784"/>
    <lineage>
        <taxon>Bacteria</taxon>
        <taxon>Pseudomonadati</taxon>
        <taxon>Pseudomonadota</taxon>
        <taxon>Alphaproteobacteria</taxon>
        <taxon>Hyphomicrobiales</taxon>
        <taxon>Nitrobacteraceae</taxon>
        <taxon>Bradyrhizobium</taxon>
    </lineage>
</organism>
<evidence type="ECO:0000313" key="3">
    <source>
        <dbReference type="Proteomes" id="UP001364224"/>
    </source>
</evidence>
<evidence type="ECO:0000313" key="2">
    <source>
        <dbReference type="EMBL" id="MEH2560212.1"/>
    </source>
</evidence>
<comment type="caution">
    <text evidence="2">The sequence shown here is derived from an EMBL/GenBank/DDBJ whole genome shotgun (WGS) entry which is preliminary data.</text>
</comment>
<accession>A0ABU8BQ34</accession>
<reference evidence="2 3" key="1">
    <citation type="submission" date="2024-02" db="EMBL/GenBank/DDBJ databases">
        <title>Adaptive strategies in a cosmopolitan and abundant soil bacterium.</title>
        <authorList>
            <person name="Carini P."/>
        </authorList>
    </citation>
    <scope>NUCLEOTIDE SEQUENCE [LARGE SCALE GENOMIC DNA]</scope>
    <source>
        <strain evidence="2 3">AZCC 1608</strain>
    </source>
</reference>
<dbReference type="Proteomes" id="UP001364224">
    <property type="component" value="Unassembled WGS sequence"/>
</dbReference>
<dbReference type="EMBL" id="JAZHRV010000001">
    <property type="protein sequence ID" value="MEH2560212.1"/>
    <property type="molecule type" value="Genomic_DNA"/>
</dbReference>
<proteinExistence type="predicted"/>
<gene>
    <name evidence="2" type="ORF">V1286_007741</name>
</gene>
<sequence length="104" mass="10965">MPLSDQHRHAVLLAGRTQDVSVITTIVAEVLLASPGTNLFEIEQAFRDNASAAYLVATTEGFVVVLGAMAMLVAVSKEGMTVEQNRAALATCRPWPARPAGSAN</sequence>
<evidence type="ECO:0000256" key="1">
    <source>
        <dbReference type="SAM" id="Phobius"/>
    </source>
</evidence>